<feature type="binding site" description="in other chain" evidence="6">
    <location>
        <position position="101"/>
    </location>
    <ligand>
        <name>5-phospho-alpha-D-ribose 1-diphosphate</name>
        <dbReference type="ChEBI" id="CHEBI:58017"/>
        <note>ligand shared between dimeric partners</note>
    </ligand>
</feature>
<evidence type="ECO:0000259" key="7">
    <source>
        <dbReference type="Pfam" id="PF00156"/>
    </source>
</evidence>
<name>A0A3M0HZE7_9ACTN</name>
<comment type="pathway">
    <text evidence="1 6">Pyrimidine metabolism; UMP biosynthesis via de novo pathway; UMP from orotate: step 1/2.</text>
</comment>
<dbReference type="AlphaFoldDB" id="A0A3M0HZE7"/>
<feature type="binding site" evidence="6">
    <location>
        <position position="158"/>
    </location>
    <ligand>
        <name>orotate</name>
        <dbReference type="ChEBI" id="CHEBI:30839"/>
    </ligand>
</feature>
<dbReference type="Proteomes" id="UP000270471">
    <property type="component" value="Unassembled WGS sequence"/>
</dbReference>
<comment type="cofactor">
    <cofactor evidence="6">
        <name>Mg(2+)</name>
        <dbReference type="ChEBI" id="CHEBI:18420"/>
    </cofactor>
</comment>
<keyword evidence="3 6" id="KW-0328">Glycosyltransferase</keyword>
<comment type="subunit">
    <text evidence="6">Homodimer.</text>
</comment>
<evidence type="ECO:0000256" key="1">
    <source>
        <dbReference type="ARBA" id="ARBA00004889"/>
    </source>
</evidence>
<feature type="binding site" description="in other chain" evidence="6">
    <location>
        <begin position="126"/>
        <end position="134"/>
    </location>
    <ligand>
        <name>5-phospho-alpha-D-ribose 1-diphosphate</name>
        <dbReference type="ChEBI" id="CHEBI:58017"/>
        <note>ligand shared between dimeric partners</note>
    </ligand>
</feature>
<dbReference type="Gene3D" id="3.40.50.2020">
    <property type="match status" value="1"/>
</dbReference>
<proteinExistence type="inferred from homology"/>
<comment type="catalytic activity">
    <reaction evidence="6">
        <text>orotidine 5'-phosphate + diphosphate = orotate + 5-phospho-alpha-D-ribose 1-diphosphate</text>
        <dbReference type="Rhea" id="RHEA:10380"/>
        <dbReference type="ChEBI" id="CHEBI:30839"/>
        <dbReference type="ChEBI" id="CHEBI:33019"/>
        <dbReference type="ChEBI" id="CHEBI:57538"/>
        <dbReference type="ChEBI" id="CHEBI:58017"/>
        <dbReference type="EC" id="2.4.2.10"/>
    </reaction>
</comment>
<evidence type="ECO:0000256" key="6">
    <source>
        <dbReference type="HAMAP-Rule" id="MF_01208"/>
    </source>
</evidence>
<reference evidence="8 9" key="1">
    <citation type="submission" date="2017-11" db="EMBL/GenBank/DDBJ databases">
        <title>Draft genome of actinobacteria isolated from guarana (Paullinia cupana (Mart.) Ducke.</title>
        <authorList>
            <person name="Siqueira K.A."/>
            <person name="Liotti R.G."/>
            <person name="Mendes T.A.O."/>
            <person name="Soares M.A."/>
        </authorList>
    </citation>
    <scope>NUCLEOTIDE SEQUENCE [LARGE SCALE GENOMIC DNA]</scope>
    <source>
        <strain evidence="8 9">193</strain>
    </source>
</reference>
<dbReference type="CDD" id="cd06223">
    <property type="entry name" value="PRTases_typeI"/>
    <property type="match status" value="1"/>
</dbReference>
<evidence type="ECO:0000313" key="8">
    <source>
        <dbReference type="EMBL" id="RMB82671.1"/>
    </source>
</evidence>
<sequence>MTSTAPHDTTELARLIRDRAIVRGQVTLSSGATSDHYFDLRRVSLHPRGFTLIGHAIRHEARVWHYDAVAGLVLGAVPVALATMAAARDLGQELPAAAIRKEAKQHGLGKRIEGTDLTGKRVLLVEDTSTTGASTLDAIAAVQAERAEVVGVVLLVDRGGADPVAATGIPVRSVFTAADLLGK</sequence>
<comment type="similarity">
    <text evidence="6">Belongs to the purine/pyrimidine phosphoribosyltransferase family. PyrE subfamily.</text>
</comment>
<dbReference type="RefSeq" id="WP_121892586.1">
    <property type="nucleotide sequence ID" value="NZ_JBNJMA010000001.1"/>
</dbReference>
<dbReference type="HAMAP" id="MF_01208">
    <property type="entry name" value="PyrE"/>
    <property type="match status" value="1"/>
</dbReference>
<dbReference type="SUPFAM" id="SSF53271">
    <property type="entry name" value="PRTase-like"/>
    <property type="match status" value="1"/>
</dbReference>
<dbReference type="InterPro" id="IPR000836">
    <property type="entry name" value="PRTase_dom"/>
</dbReference>
<evidence type="ECO:0000256" key="3">
    <source>
        <dbReference type="ARBA" id="ARBA00022676"/>
    </source>
</evidence>
<dbReference type="GO" id="GO:0019856">
    <property type="term" value="P:pyrimidine nucleobase biosynthetic process"/>
    <property type="evidence" value="ECO:0007669"/>
    <property type="project" value="TreeGrafter"/>
</dbReference>
<dbReference type="NCBIfam" id="TIGR00336">
    <property type="entry name" value="pyrE"/>
    <property type="match status" value="1"/>
</dbReference>
<feature type="binding site" evidence="6">
    <location>
        <position position="104"/>
    </location>
    <ligand>
        <name>5-phospho-alpha-D-ribose 1-diphosphate</name>
        <dbReference type="ChEBI" id="CHEBI:58017"/>
        <note>ligand shared between dimeric partners</note>
    </ligand>
</feature>
<keyword evidence="6" id="KW-0460">Magnesium</keyword>
<comment type="caution">
    <text evidence="8">The sequence shown here is derived from an EMBL/GenBank/DDBJ whole genome shotgun (WGS) entry which is preliminary data.</text>
</comment>
<accession>A0A3M0HZE7</accession>
<protein>
    <recommendedName>
        <fullName evidence="2 6">Orotate phosphoribosyltransferase</fullName>
        <shortName evidence="6">OPRT</shortName>
        <shortName evidence="6">OPRTase</shortName>
        <ecNumber evidence="2 6">2.4.2.10</ecNumber>
    </recommendedName>
</protein>
<dbReference type="GO" id="GO:0000287">
    <property type="term" value="F:magnesium ion binding"/>
    <property type="evidence" value="ECO:0007669"/>
    <property type="project" value="UniProtKB-UniRule"/>
</dbReference>
<evidence type="ECO:0000256" key="2">
    <source>
        <dbReference type="ARBA" id="ARBA00011971"/>
    </source>
</evidence>
<dbReference type="PANTHER" id="PTHR19278">
    <property type="entry name" value="OROTATE PHOSPHORIBOSYLTRANSFERASE"/>
    <property type="match status" value="1"/>
</dbReference>
<feature type="domain" description="Phosphoribosyltransferase" evidence="7">
    <location>
        <begin position="59"/>
        <end position="159"/>
    </location>
</feature>
<keyword evidence="9" id="KW-1185">Reference proteome</keyword>
<dbReference type="OrthoDB" id="1493031at2"/>
<organism evidence="8 9">
    <name type="scientific">Streptomyces shenzhenensis</name>
    <dbReference type="NCBI Taxonomy" id="943815"/>
    <lineage>
        <taxon>Bacteria</taxon>
        <taxon>Bacillati</taxon>
        <taxon>Actinomycetota</taxon>
        <taxon>Actinomycetes</taxon>
        <taxon>Kitasatosporales</taxon>
        <taxon>Streptomycetaceae</taxon>
        <taxon>Streptomyces</taxon>
    </lineage>
</organism>
<dbReference type="Pfam" id="PF00156">
    <property type="entry name" value="Pribosyltran"/>
    <property type="match status" value="1"/>
</dbReference>
<comment type="caution">
    <text evidence="6">Lacks conserved residue(s) required for the propagation of feature annotation.</text>
</comment>
<dbReference type="GO" id="GO:0044205">
    <property type="term" value="P:'de novo' UMP biosynthetic process"/>
    <property type="evidence" value="ECO:0007669"/>
    <property type="project" value="UniProtKB-UniRule"/>
</dbReference>
<feature type="binding site" evidence="6">
    <location>
        <position position="100"/>
    </location>
    <ligand>
        <name>5-phospho-alpha-D-ribose 1-diphosphate</name>
        <dbReference type="ChEBI" id="CHEBI:58017"/>
        <note>ligand shared between dimeric partners</note>
    </ligand>
</feature>
<dbReference type="UniPathway" id="UPA00070">
    <property type="reaction ID" value="UER00119"/>
</dbReference>
<dbReference type="InterPro" id="IPR029057">
    <property type="entry name" value="PRTase-like"/>
</dbReference>
<keyword evidence="5 6" id="KW-0665">Pyrimidine biosynthesis</keyword>
<evidence type="ECO:0000256" key="5">
    <source>
        <dbReference type="ARBA" id="ARBA00022975"/>
    </source>
</evidence>
<gene>
    <name evidence="6 8" type="primary">pyrE</name>
    <name evidence="8" type="ORF">CTZ28_28405</name>
</gene>
<dbReference type="InterPro" id="IPR004467">
    <property type="entry name" value="Or_phspho_trans_dom"/>
</dbReference>
<dbReference type="PANTHER" id="PTHR19278:SF9">
    <property type="entry name" value="URIDINE 5'-MONOPHOSPHATE SYNTHASE"/>
    <property type="match status" value="1"/>
</dbReference>
<keyword evidence="4 6" id="KW-0808">Transferase</keyword>
<dbReference type="GO" id="GO:0004588">
    <property type="term" value="F:orotate phosphoribosyltransferase activity"/>
    <property type="evidence" value="ECO:0007669"/>
    <property type="project" value="UniProtKB-UniRule"/>
</dbReference>
<dbReference type="InterPro" id="IPR023031">
    <property type="entry name" value="OPRT"/>
</dbReference>
<feature type="binding site" evidence="6">
    <location>
        <position position="106"/>
    </location>
    <ligand>
        <name>5-phospho-alpha-D-ribose 1-diphosphate</name>
        <dbReference type="ChEBI" id="CHEBI:58017"/>
        <note>ligand shared between dimeric partners</note>
    </ligand>
</feature>
<comment type="function">
    <text evidence="6">Catalyzes the transfer of a ribosyl phosphate group from 5-phosphoribose 1-diphosphate to orotate, leading to the formation of orotidine monophosphate (OMP).</text>
</comment>
<evidence type="ECO:0000256" key="4">
    <source>
        <dbReference type="ARBA" id="ARBA00022679"/>
    </source>
</evidence>
<feature type="binding site" evidence="6">
    <location>
        <position position="130"/>
    </location>
    <ligand>
        <name>orotate</name>
        <dbReference type="ChEBI" id="CHEBI:30839"/>
    </ligand>
</feature>
<dbReference type="EC" id="2.4.2.10" evidence="2 6"/>
<evidence type="ECO:0000313" key="9">
    <source>
        <dbReference type="Proteomes" id="UP000270471"/>
    </source>
</evidence>
<dbReference type="EMBL" id="PENI01000021">
    <property type="protein sequence ID" value="RMB82671.1"/>
    <property type="molecule type" value="Genomic_DNA"/>
</dbReference>